<dbReference type="eggNOG" id="COG0668">
    <property type="taxonomic scope" value="Bacteria"/>
</dbReference>
<protein>
    <submittedName>
        <fullName evidence="11">Putative MscS family protein.1</fullName>
    </submittedName>
</protein>
<dbReference type="Pfam" id="PF21088">
    <property type="entry name" value="MS_channel_1st"/>
    <property type="match status" value="1"/>
</dbReference>
<accession>M7NYC2</accession>
<evidence type="ECO:0000259" key="10">
    <source>
        <dbReference type="Pfam" id="PF21088"/>
    </source>
</evidence>
<evidence type="ECO:0000313" key="11">
    <source>
        <dbReference type="EMBL" id="EMR03379.1"/>
    </source>
</evidence>
<dbReference type="InterPro" id="IPR049278">
    <property type="entry name" value="MS_channel_C"/>
</dbReference>
<evidence type="ECO:0000313" key="12">
    <source>
        <dbReference type="Proteomes" id="UP000011910"/>
    </source>
</evidence>
<evidence type="ECO:0000256" key="1">
    <source>
        <dbReference type="ARBA" id="ARBA00004651"/>
    </source>
</evidence>
<dbReference type="AlphaFoldDB" id="M7NYC2"/>
<gene>
    <name evidence="11" type="ORF">ADICEAN_01483</name>
</gene>
<keyword evidence="4 7" id="KW-0812">Transmembrane</keyword>
<feature type="domain" description="Mechanosensitive ion channel transmembrane helices 2/3" evidence="10">
    <location>
        <begin position="399"/>
        <end position="439"/>
    </location>
</feature>
<dbReference type="Proteomes" id="UP000011910">
    <property type="component" value="Unassembled WGS sequence"/>
</dbReference>
<dbReference type="EMBL" id="AODQ01000027">
    <property type="protein sequence ID" value="EMR03379.1"/>
    <property type="molecule type" value="Genomic_DNA"/>
</dbReference>
<dbReference type="InterPro" id="IPR045275">
    <property type="entry name" value="MscS_archaea/bacteria_type"/>
</dbReference>
<sequence length="643" mass="73599">MYFAYFVVQACLLSRINPSRMIRLLSILLLFLLPCLPGRAQEKAASDSLLNQQLQETTQLLRQKQQQQLLDSLRRQELQKEIERLSSENSSRRSELEARLREITLEDSLQNAEKLSRIAELRKTTQGFPVAPFGDTLYFVFTKVGSFNVQERARAISERIEKLYKSRDYTPDSIQLAETESGIDILHGRSLILMSITELDALWLEKDMKSLAGEYASRIRIAIDLHKEQNSLRMILIETGLTLLLLAGLFVILRLLHNFFRWLKLMLLKRRNKYLKGIRIKDYQLFDTRKQLNAALLVLRWSYIGVVLLALYLALPLLFSIFPQTQAWSGVLLQWILAPVKGILLGILNYLPNLFTILVIFIFTRYTIKALHFFATEVERGALTITGFYRDWAMPTFEIIRFLLYVFMFIVIFPYLPGSDSPIFQGVSVFLGILFSLGSSSAISNIVAGLVITYMRPFRIGDRVKIGDITGDVVEKTLLVTRLRTTKNEDITVPNSSVLSGHTVNYTTSSQELGVILHTTVTIGYDVPWRQVHELLTQAARRTTGVMRKKAPFVLQTGLEDFYVSYQLNVYSDQPNRMAAIYSELHRNIQDAFNEGGVEILSPHYRAQRDGNTVTIPPSYLPKDYQAPSFRVETISKDQPQNS</sequence>
<dbReference type="InterPro" id="IPR023408">
    <property type="entry name" value="MscS_beta-dom_sf"/>
</dbReference>
<evidence type="ECO:0000256" key="3">
    <source>
        <dbReference type="ARBA" id="ARBA00022475"/>
    </source>
</evidence>
<comment type="similarity">
    <text evidence="2">Belongs to the MscS (TC 1.A.23) family.</text>
</comment>
<dbReference type="InterPro" id="IPR010920">
    <property type="entry name" value="LSM_dom_sf"/>
</dbReference>
<feature type="transmembrane region" description="Helical" evidence="7">
    <location>
        <begin position="342"/>
        <end position="363"/>
    </location>
</feature>
<evidence type="ECO:0000256" key="6">
    <source>
        <dbReference type="ARBA" id="ARBA00023136"/>
    </source>
</evidence>
<dbReference type="Pfam" id="PF21082">
    <property type="entry name" value="MS_channel_3rd"/>
    <property type="match status" value="1"/>
</dbReference>
<keyword evidence="3" id="KW-1003">Cell membrane</keyword>
<proteinExistence type="inferred from homology"/>
<evidence type="ECO:0000256" key="7">
    <source>
        <dbReference type="SAM" id="Phobius"/>
    </source>
</evidence>
<evidence type="ECO:0000259" key="9">
    <source>
        <dbReference type="Pfam" id="PF21082"/>
    </source>
</evidence>
<feature type="domain" description="Mechanosensitive ion channel MscS" evidence="8">
    <location>
        <begin position="442"/>
        <end position="507"/>
    </location>
</feature>
<feature type="transmembrane region" description="Helical" evidence="7">
    <location>
        <begin position="399"/>
        <end position="417"/>
    </location>
</feature>
<feature type="transmembrane region" description="Helical" evidence="7">
    <location>
        <begin position="234"/>
        <end position="256"/>
    </location>
</feature>
<dbReference type="GO" id="GO:0005886">
    <property type="term" value="C:plasma membrane"/>
    <property type="evidence" value="ECO:0007669"/>
    <property type="project" value="UniProtKB-SubCell"/>
</dbReference>
<dbReference type="Pfam" id="PF00924">
    <property type="entry name" value="MS_channel_2nd"/>
    <property type="match status" value="1"/>
</dbReference>
<dbReference type="STRING" id="1279009.ADICEAN_01483"/>
<feature type="domain" description="Mechanosensitive ion channel MscS C-terminal" evidence="9">
    <location>
        <begin position="519"/>
        <end position="600"/>
    </location>
</feature>
<dbReference type="SUPFAM" id="SSF82689">
    <property type="entry name" value="Mechanosensitive channel protein MscS (YggB), C-terminal domain"/>
    <property type="match status" value="1"/>
</dbReference>
<dbReference type="PANTHER" id="PTHR30221">
    <property type="entry name" value="SMALL-CONDUCTANCE MECHANOSENSITIVE CHANNEL"/>
    <property type="match status" value="1"/>
</dbReference>
<comment type="subcellular location">
    <subcellularLocation>
        <location evidence="1">Cell membrane</location>
        <topology evidence="1">Multi-pass membrane protein</topology>
    </subcellularLocation>
</comment>
<name>M7NYC2_9BACT</name>
<evidence type="ECO:0000256" key="5">
    <source>
        <dbReference type="ARBA" id="ARBA00022989"/>
    </source>
</evidence>
<dbReference type="SUPFAM" id="SSF50182">
    <property type="entry name" value="Sm-like ribonucleoproteins"/>
    <property type="match status" value="1"/>
</dbReference>
<dbReference type="Gene3D" id="1.10.287.1260">
    <property type="match status" value="1"/>
</dbReference>
<keyword evidence="5 7" id="KW-1133">Transmembrane helix</keyword>
<dbReference type="InterPro" id="IPR011066">
    <property type="entry name" value="MscS_channel_C_sf"/>
</dbReference>
<evidence type="ECO:0000256" key="2">
    <source>
        <dbReference type="ARBA" id="ARBA00008017"/>
    </source>
</evidence>
<dbReference type="Gene3D" id="2.30.30.60">
    <property type="match status" value="1"/>
</dbReference>
<dbReference type="PANTHER" id="PTHR30221:SF18">
    <property type="entry name" value="SLL0590 PROTEIN"/>
    <property type="match status" value="1"/>
</dbReference>
<organism evidence="11 12">
    <name type="scientific">Cesiribacter andamanensis AMV16</name>
    <dbReference type="NCBI Taxonomy" id="1279009"/>
    <lineage>
        <taxon>Bacteria</taxon>
        <taxon>Pseudomonadati</taxon>
        <taxon>Bacteroidota</taxon>
        <taxon>Cytophagia</taxon>
        <taxon>Cytophagales</taxon>
        <taxon>Cesiribacteraceae</taxon>
        <taxon>Cesiribacter</taxon>
    </lineage>
</organism>
<dbReference type="InterPro" id="IPR006685">
    <property type="entry name" value="MscS_channel_2nd"/>
</dbReference>
<feature type="transmembrane region" description="Helical" evidence="7">
    <location>
        <begin position="429"/>
        <end position="455"/>
    </location>
</feature>
<keyword evidence="12" id="KW-1185">Reference proteome</keyword>
<reference evidence="11 12" key="1">
    <citation type="journal article" date="2013" name="Genome Announc.">
        <title>Draft Genome Sequence of Cesiribacter andamanensis Strain AMV16T, Isolated from a Soil Sample from a Mud Volcano in the Andaman Islands, India.</title>
        <authorList>
            <person name="Shivaji S."/>
            <person name="Ara S."/>
            <person name="Begum Z."/>
            <person name="Srinivas T.N."/>
            <person name="Singh A."/>
            <person name="Kumar Pinnaka A."/>
        </authorList>
    </citation>
    <scope>NUCLEOTIDE SEQUENCE [LARGE SCALE GENOMIC DNA]</scope>
    <source>
        <strain evidence="11 12">AMV16</strain>
    </source>
</reference>
<dbReference type="PATRIC" id="fig|1279009.4.peg.1501"/>
<dbReference type="InterPro" id="IPR049142">
    <property type="entry name" value="MS_channel_1st"/>
</dbReference>
<evidence type="ECO:0000256" key="4">
    <source>
        <dbReference type="ARBA" id="ARBA00022692"/>
    </source>
</evidence>
<evidence type="ECO:0000259" key="8">
    <source>
        <dbReference type="Pfam" id="PF00924"/>
    </source>
</evidence>
<keyword evidence="6 7" id="KW-0472">Membrane</keyword>
<comment type="caution">
    <text evidence="11">The sequence shown here is derived from an EMBL/GenBank/DDBJ whole genome shotgun (WGS) entry which is preliminary data.</text>
</comment>
<dbReference type="GO" id="GO:0008381">
    <property type="term" value="F:mechanosensitive monoatomic ion channel activity"/>
    <property type="evidence" value="ECO:0007669"/>
    <property type="project" value="InterPro"/>
</dbReference>
<feature type="transmembrane region" description="Helical" evidence="7">
    <location>
        <begin position="298"/>
        <end position="322"/>
    </location>
</feature>
<dbReference type="Gene3D" id="3.30.70.100">
    <property type="match status" value="1"/>
</dbReference>